<reference evidence="2 3" key="2">
    <citation type="submission" date="2014-03" db="EMBL/GenBank/DDBJ databases">
        <title>The Genome Sequence of Anncaliia algerae insect isolate PRA339.</title>
        <authorList>
            <consortium name="The Broad Institute Genome Sequencing Platform"/>
            <consortium name="The Broad Institute Genome Sequencing Center for Infectious Disease"/>
            <person name="Cuomo C."/>
            <person name="Becnel J."/>
            <person name="Sanscrainte N."/>
            <person name="Walker B."/>
            <person name="Young S.K."/>
            <person name="Zeng Q."/>
            <person name="Gargeya S."/>
            <person name="Fitzgerald M."/>
            <person name="Haas B."/>
            <person name="Abouelleil A."/>
            <person name="Alvarado L."/>
            <person name="Arachchi H.M."/>
            <person name="Berlin A.M."/>
            <person name="Chapman S.B."/>
            <person name="Dewar J."/>
            <person name="Goldberg J."/>
            <person name="Griggs A."/>
            <person name="Gujja S."/>
            <person name="Hansen M."/>
            <person name="Howarth C."/>
            <person name="Imamovic A."/>
            <person name="Larimer J."/>
            <person name="McCowan C."/>
            <person name="Murphy C."/>
            <person name="Neiman D."/>
            <person name="Pearson M."/>
            <person name="Priest M."/>
            <person name="Roberts A."/>
            <person name="Saif S."/>
            <person name="Shea T."/>
            <person name="Sisk P."/>
            <person name="Sykes S."/>
            <person name="Wortman J."/>
            <person name="Nusbaum C."/>
            <person name="Birren B."/>
        </authorList>
    </citation>
    <scope>NUCLEOTIDE SEQUENCE [LARGE SCALE GENOMIC DNA]</scope>
    <source>
        <strain evidence="2 3">PRA339</strain>
    </source>
</reference>
<dbReference type="Proteomes" id="UP000030655">
    <property type="component" value="Unassembled WGS sequence"/>
</dbReference>
<reference evidence="3" key="1">
    <citation type="submission" date="2013-02" db="EMBL/GenBank/DDBJ databases">
        <authorList>
            <consortium name="The Broad Institute Genome Sequencing Platform"/>
            <person name="Cuomo C."/>
            <person name="Becnel J."/>
            <person name="Sanscrainte N."/>
            <person name="Walker B."/>
            <person name="Young S.K."/>
            <person name="Zeng Q."/>
            <person name="Gargeya S."/>
            <person name="Fitzgerald M."/>
            <person name="Haas B."/>
            <person name="Abouelleil A."/>
            <person name="Alvarado L."/>
            <person name="Arachchi H.M."/>
            <person name="Berlin A.M."/>
            <person name="Chapman S.B."/>
            <person name="Dewar J."/>
            <person name="Goldberg J."/>
            <person name="Griggs A."/>
            <person name="Gujja S."/>
            <person name="Hansen M."/>
            <person name="Howarth C."/>
            <person name="Imamovic A."/>
            <person name="Larimer J."/>
            <person name="McCowan C."/>
            <person name="Murphy C."/>
            <person name="Neiman D."/>
            <person name="Pearson M."/>
            <person name="Priest M."/>
            <person name="Roberts A."/>
            <person name="Saif S."/>
            <person name="Shea T."/>
            <person name="Sisk P."/>
            <person name="Sykes S."/>
            <person name="Wortman J."/>
            <person name="Nusbaum C."/>
            <person name="Birren B."/>
        </authorList>
    </citation>
    <scope>NUCLEOTIDE SEQUENCE [LARGE SCALE GENOMIC DNA]</scope>
    <source>
        <strain evidence="3">PRA339</strain>
    </source>
</reference>
<proteinExistence type="predicted"/>
<keyword evidence="1" id="KW-0732">Signal</keyword>
<evidence type="ECO:0000256" key="1">
    <source>
        <dbReference type="SAM" id="SignalP"/>
    </source>
</evidence>
<dbReference type="EMBL" id="KK365139">
    <property type="protein sequence ID" value="KCZ81639.1"/>
    <property type="molecule type" value="Genomic_DNA"/>
</dbReference>
<dbReference type="AlphaFoldDB" id="A0A059F3T1"/>
<feature type="signal peptide" evidence="1">
    <location>
        <begin position="1"/>
        <end position="16"/>
    </location>
</feature>
<evidence type="ECO:0000313" key="3">
    <source>
        <dbReference type="Proteomes" id="UP000030655"/>
    </source>
</evidence>
<dbReference type="OrthoDB" id="10341387at2759"/>
<feature type="chain" id="PRO_5001576882" evidence="1">
    <location>
        <begin position="17"/>
        <end position="493"/>
    </location>
</feature>
<dbReference type="HOGENOM" id="CLU_553181_0_0_1"/>
<name>A0A059F3T1_9MICR</name>
<protein>
    <submittedName>
        <fullName evidence="2">Uncharacterized protein</fullName>
    </submittedName>
</protein>
<evidence type="ECO:0000313" key="2">
    <source>
        <dbReference type="EMBL" id="KCZ81639.1"/>
    </source>
</evidence>
<sequence>MLRIILLFTLSLNASAATTMNLEDRINHENKIYDDFKIMYTSKKNFTSILNELEANLRVISKYLEEFNGDSLKLKKSYIELKSLLKQNKIYLAKTFQMCTFKNPIEDSFRFNEAIKDIQESKLTNNSWAKILVKLTQNVHYDFYIICKRGSSISEEHNFLLLGITKDWKCDLLMAKIDLIVQKLSLFKDLLKSFKIKLENIIYFIKCLEVFSSYTTLEGKYFKQSLKFYNEETQNILVTLDSLSGKYFSSLKKEDLHTYMIETYFDSQELNVFPRPNWNFLNLRFLKYYYLFQNLLKIVQNIGTLQGINDCSIFIKCLKTSQYPYNISFHEHNIKNILSFGIDERCLIKIETIFSKFNRNIRTQFHDYCTKNEVFLKKLISKNLFSIISDIFKYYLKLCNPHLDEDKKSEAKFKIQNALENMFKLQLELKIRGFIFLEKYYWIYEGEVLDFYETISCKFVNSFELDDMKRNVRIQNKKIELLKIYDNTFIREI</sequence>
<dbReference type="VEuPathDB" id="MicrosporidiaDB:H312_00963"/>
<gene>
    <name evidence="2" type="ORF">H312_00963</name>
</gene>
<accession>A0A059F3T1</accession>
<organism evidence="2 3">
    <name type="scientific">Anncaliia algerae PRA339</name>
    <dbReference type="NCBI Taxonomy" id="1288291"/>
    <lineage>
        <taxon>Eukaryota</taxon>
        <taxon>Fungi</taxon>
        <taxon>Fungi incertae sedis</taxon>
        <taxon>Microsporidia</taxon>
        <taxon>Tubulinosematoidea</taxon>
        <taxon>Tubulinosematidae</taxon>
        <taxon>Anncaliia</taxon>
    </lineage>
</organism>
<keyword evidence="3" id="KW-1185">Reference proteome</keyword>